<dbReference type="PROSITE" id="PS50853">
    <property type="entry name" value="FN3"/>
    <property type="match status" value="1"/>
</dbReference>
<feature type="region of interest" description="Disordered" evidence="3">
    <location>
        <begin position="127"/>
        <end position="147"/>
    </location>
</feature>
<dbReference type="SUPFAM" id="SSF49265">
    <property type="entry name" value="Fibronectin type III"/>
    <property type="match status" value="1"/>
</dbReference>
<dbReference type="InterPro" id="IPR036116">
    <property type="entry name" value="FN3_sf"/>
</dbReference>
<dbReference type="EMBL" id="QHKI01000053">
    <property type="protein sequence ID" value="RSM73856.1"/>
    <property type="molecule type" value="Genomic_DNA"/>
</dbReference>
<keyword evidence="2" id="KW-0624">Polysaccharide degradation</keyword>
<keyword evidence="2" id="KW-0119">Carbohydrate metabolism</keyword>
<evidence type="ECO:0000259" key="4">
    <source>
        <dbReference type="PROSITE" id="PS50853"/>
    </source>
</evidence>
<accession>A0A428YVF0</accession>
<dbReference type="CDD" id="cd00063">
    <property type="entry name" value="FN3"/>
    <property type="match status" value="1"/>
</dbReference>
<evidence type="ECO:0000256" key="2">
    <source>
        <dbReference type="ARBA" id="ARBA00023326"/>
    </source>
</evidence>
<dbReference type="InterPro" id="IPR013783">
    <property type="entry name" value="Ig-like_fold"/>
</dbReference>
<keyword evidence="1" id="KW-0378">Hydrolase</keyword>
<reference evidence="5 6" key="1">
    <citation type="submission" date="2018-05" db="EMBL/GenBank/DDBJ databases">
        <title>Evolution of GPA BGCs.</title>
        <authorList>
            <person name="Waglechner N."/>
            <person name="Wright G.D."/>
        </authorList>
    </citation>
    <scope>NUCLEOTIDE SEQUENCE [LARGE SCALE GENOMIC DNA]</scope>
    <source>
        <strain evidence="5 6">A82846</strain>
    </source>
</reference>
<sequence length="592" mass="62762">MLRRAGYVAGGLVLVAGAVVALRNVDAPSEQNPPPPAPIQTTVKEFVNEAAVAPKPGARPERPANLTLIPGPHRLQVTWAAKTPGYEVQLRGDGDVLRTRLVAGNAMQFDGLENTVEYQVDVRAVDSFGQRSEPSTARKRPSANRPDESRYALVDHFDGPVAPDPARWRLANNAACARMTRGLGDDSRRLVISAACGNESVALRSRTPLQLKDIGGELGRMMIETDCPAKDGSLVLDLVPGPADLIDTSPPPGTLRVKITADSVTLPGADAVAIPPKTGLSVRWELVLRTDGLSLWRDGTKVAASGFVPTWTTATPLFGFTGPPNGLTYIGIDAIGLSSADTPPFVAPPRITSTNISRAANTELMAGVLGGQLRMTVRTTIREQMMPFTVEIAGRAFPARPAVEGHVFAPSYRFPIVADLPADALVLSGDRRELRITVRGANPAISPVVQHAELELIPDPATKPSPNQAEPPPEPAARPALMLASFDTQFLDAAGQKIENNEIMSRSRVVLEVNADGGSAQAGLAGVEIFVDNKRIVGIPTMVDGPAVAGQWRVALNSGAFEPGPHILEVKAVSTDPNVAPGFTNTTWSIPR</sequence>
<protein>
    <recommendedName>
        <fullName evidence="4">Fibronectin type-III domain-containing protein</fullName>
    </recommendedName>
</protein>
<name>A0A428YVF0_KIBAR</name>
<dbReference type="GO" id="GO:0016798">
    <property type="term" value="F:hydrolase activity, acting on glycosyl bonds"/>
    <property type="evidence" value="ECO:0007669"/>
    <property type="project" value="UniProtKB-KW"/>
</dbReference>
<evidence type="ECO:0000256" key="1">
    <source>
        <dbReference type="ARBA" id="ARBA00023295"/>
    </source>
</evidence>
<feature type="region of interest" description="Disordered" evidence="3">
    <location>
        <begin position="458"/>
        <end position="477"/>
    </location>
</feature>
<feature type="domain" description="Fibronectin type-III" evidence="4">
    <location>
        <begin position="59"/>
        <end position="147"/>
    </location>
</feature>
<comment type="caution">
    <text evidence="5">The sequence shown here is derived from an EMBL/GenBank/DDBJ whole genome shotgun (WGS) entry which is preliminary data.</text>
</comment>
<dbReference type="AlphaFoldDB" id="A0A428YVF0"/>
<gene>
    <name evidence="5" type="ORF">DMH04_40575</name>
</gene>
<organism evidence="5 6">
    <name type="scientific">Kibdelosporangium aridum</name>
    <dbReference type="NCBI Taxonomy" id="2030"/>
    <lineage>
        <taxon>Bacteria</taxon>
        <taxon>Bacillati</taxon>
        <taxon>Actinomycetota</taxon>
        <taxon>Actinomycetes</taxon>
        <taxon>Pseudonocardiales</taxon>
        <taxon>Pseudonocardiaceae</taxon>
        <taxon>Kibdelosporangium</taxon>
    </lineage>
</organism>
<keyword evidence="1" id="KW-0326">Glycosidase</keyword>
<proteinExistence type="predicted"/>
<dbReference type="GO" id="GO:0000272">
    <property type="term" value="P:polysaccharide catabolic process"/>
    <property type="evidence" value="ECO:0007669"/>
    <property type="project" value="UniProtKB-KW"/>
</dbReference>
<dbReference type="Gene3D" id="2.60.40.10">
    <property type="entry name" value="Immunoglobulins"/>
    <property type="match status" value="1"/>
</dbReference>
<evidence type="ECO:0000256" key="3">
    <source>
        <dbReference type="SAM" id="MobiDB-lite"/>
    </source>
</evidence>
<evidence type="ECO:0000313" key="6">
    <source>
        <dbReference type="Proteomes" id="UP000287547"/>
    </source>
</evidence>
<dbReference type="InterPro" id="IPR003961">
    <property type="entry name" value="FN3_dom"/>
</dbReference>
<dbReference type="Proteomes" id="UP000287547">
    <property type="component" value="Unassembled WGS sequence"/>
</dbReference>
<evidence type="ECO:0000313" key="5">
    <source>
        <dbReference type="EMBL" id="RSM73856.1"/>
    </source>
</evidence>